<dbReference type="InterPro" id="IPR029058">
    <property type="entry name" value="AB_hydrolase_fold"/>
</dbReference>
<reference evidence="3 4" key="1">
    <citation type="submission" date="2024-09" db="EMBL/GenBank/DDBJ databases">
        <authorList>
            <person name="D'Angelo T."/>
        </authorList>
    </citation>
    <scope>NUCLEOTIDE SEQUENCE [LARGE SCALE GENOMIC DNA]</scope>
    <source>
        <strain evidence="3">SAG AM-320-E07</strain>
    </source>
</reference>
<keyword evidence="4" id="KW-1185">Reference proteome</keyword>
<dbReference type="Proteomes" id="UP001593833">
    <property type="component" value="Unassembled WGS sequence"/>
</dbReference>
<keyword evidence="1" id="KW-0732">Signal</keyword>
<evidence type="ECO:0000313" key="4">
    <source>
        <dbReference type="Proteomes" id="UP001593833"/>
    </source>
</evidence>
<sequence>MKGAVRCISHCVVLVTVSHLAAGSVSAQDRYAELERVLADLSDEHVQSGILYDRILPLSRIEEFDGTKGAPAATLREWRQMYYEIRRASISLPPWPSLETVSQRAETGIQRGVVPLAIMDFRYDKLRPDALLQGAIIVRDGRLTLGTGDPFISQRVFSVAPLREYTHRGNEVVFDLAIDGYFTNRAVAPRMVQIDFDDGRGFRTVMTGHERVVRYVTPGSKTIRLRATHNDISGESGDTTLEASFLFDVRALRTPAPDDTLHIQATVPYLGSFGTGDAYVYLADEHATLTEPVVLIEGFDLDNSMNWDELYELLNREGLLETLRSRGFDAVILNFTDAVDHIQRNAFVTVELLQQIRMSIAPTTTIAVAGASMGGLVGRYAIAYMETNALEHAVRTFISFDSPQSGADIPLGMQYWLWFFADQSPDAAALLAALDSPAARQLLLYHYTDPPGNTGESDPLRGELYADLAAVGDYPQLPRLVAIANGSGAQAGQGFGAGDQIIEWEYSSFLVDITGNVWAVPDASSQLIFDGLVDIILLPQEEMQVVVSDTGPLDNAPGGWRGSMAEMDATEAPYGDIVALHPNHCFIPSISALDVETSDLFYDIVGDLDLLANTPFDAVYFPVDNQEHVEINPENAGWLIAEIELGASGLADKARALSPAASIDAAAPNPFTDQAQLRFTIPMAGLGRVAVYDATGREVACLAKRHFDAGDWEIGWNGDGANGVRLAPGVYFVQVQGKGCVASRKLLLR</sequence>
<dbReference type="SUPFAM" id="SSF53474">
    <property type="entry name" value="alpha/beta-Hydrolases"/>
    <property type="match status" value="1"/>
</dbReference>
<evidence type="ECO:0000313" key="3">
    <source>
        <dbReference type="EMBL" id="MFC1573054.1"/>
    </source>
</evidence>
<dbReference type="NCBIfam" id="TIGR04183">
    <property type="entry name" value="Por_Secre_tail"/>
    <property type="match status" value="1"/>
</dbReference>
<evidence type="ECO:0000259" key="2">
    <source>
        <dbReference type="Pfam" id="PF05057"/>
    </source>
</evidence>
<organism evidence="3 4">
    <name type="scientific">Eiseniibacteriota bacterium</name>
    <dbReference type="NCBI Taxonomy" id="2212470"/>
    <lineage>
        <taxon>Bacteria</taxon>
        <taxon>Candidatus Eiseniibacteriota</taxon>
    </lineage>
</organism>
<accession>A0ABV6YLL1</accession>
<feature type="chain" id="PRO_5045966060" evidence="1">
    <location>
        <begin position="28"/>
        <end position="749"/>
    </location>
</feature>
<evidence type="ECO:0000256" key="1">
    <source>
        <dbReference type="SAM" id="SignalP"/>
    </source>
</evidence>
<dbReference type="Gene3D" id="2.60.40.4070">
    <property type="match status" value="1"/>
</dbReference>
<feature type="signal peptide" evidence="1">
    <location>
        <begin position="1"/>
        <end position="27"/>
    </location>
</feature>
<dbReference type="Gene3D" id="3.40.50.1820">
    <property type="entry name" value="alpha/beta hydrolase"/>
    <property type="match status" value="1"/>
</dbReference>
<dbReference type="InterPro" id="IPR026444">
    <property type="entry name" value="Secre_tail"/>
</dbReference>
<proteinExistence type="predicted"/>
<comment type="caution">
    <text evidence="3">The sequence shown here is derived from an EMBL/GenBank/DDBJ whole genome shotgun (WGS) entry which is preliminary data.</text>
</comment>
<feature type="domain" description="DUF676" evidence="2">
    <location>
        <begin position="350"/>
        <end position="406"/>
    </location>
</feature>
<gene>
    <name evidence="3" type="ORF">ACFL6M_05590</name>
</gene>
<protein>
    <submittedName>
        <fullName evidence="3">T9SS type A sorting domain-containing protein</fullName>
    </submittedName>
</protein>
<dbReference type="EMBL" id="JBHPKH010000067">
    <property type="protein sequence ID" value="MFC1573054.1"/>
    <property type="molecule type" value="Genomic_DNA"/>
</dbReference>
<dbReference type="InterPro" id="IPR007751">
    <property type="entry name" value="DUF676_lipase-like"/>
</dbReference>
<name>A0ABV6YLL1_UNCEI</name>
<dbReference type="Pfam" id="PF05057">
    <property type="entry name" value="DUF676"/>
    <property type="match status" value="1"/>
</dbReference>